<evidence type="ECO:0000256" key="1">
    <source>
        <dbReference type="SAM" id="MobiDB-lite"/>
    </source>
</evidence>
<dbReference type="EMBL" id="KZ613969">
    <property type="protein sequence ID" value="PMD30126.1"/>
    <property type="molecule type" value="Genomic_DNA"/>
</dbReference>
<proteinExistence type="predicted"/>
<keyword evidence="3" id="KW-1185">Reference proteome</keyword>
<dbReference type="AlphaFoldDB" id="A0A2J6QV36"/>
<evidence type="ECO:0000313" key="2">
    <source>
        <dbReference type="EMBL" id="PMD30126.1"/>
    </source>
</evidence>
<sequence length="62" mass="7293">MDDWLAKLTGKWKWDEEKQTRLRNGESVDAEEMEVDDDDEVEEEVEEEDDGAANEDEEMRDG</sequence>
<feature type="compositionally biased region" description="Acidic residues" evidence="1">
    <location>
        <begin position="28"/>
        <end position="62"/>
    </location>
</feature>
<organism evidence="2 3">
    <name type="scientific">Hyaloscypha variabilis (strain UAMH 11265 / GT02V1 / F)</name>
    <name type="common">Meliniomyces variabilis</name>
    <dbReference type="NCBI Taxonomy" id="1149755"/>
    <lineage>
        <taxon>Eukaryota</taxon>
        <taxon>Fungi</taxon>
        <taxon>Dikarya</taxon>
        <taxon>Ascomycota</taxon>
        <taxon>Pezizomycotina</taxon>
        <taxon>Leotiomycetes</taxon>
        <taxon>Helotiales</taxon>
        <taxon>Hyaloscyphaceae</taxon>
        <taxon>Hyaloscypha</taxon>
        <taxon>Hyaloscypha variabilis</taxon>
    </lineage>
</organism>
<protein>
    <submittedName>
        <fullName evidence="2">Uncharacterized protein</fullName>
    </submittedName>
</protein>
<feature type="region of interest" description="Disordered" evidence="1">
    <location>
        <begin position="18"/>
        <end position="62"/>
    </location>
</feature>
<dbReference type="Proteomes" id="UP000235786">
    <property type="component" value="Unassembled WGS sequence"/>
</dbReference>
<accession>A0A2J6QV36</accession>
<name>A0A2J6QV36_HYAVF</name>
<evidence type="ECO:0000313" key="3">
    <source>
        <dbReference type="Proteomes" id="UP000235786"/>
    </source>
</evidence>
<reference evidence="2 3" key="1">
    <citation type="submission" date="2016-04" db="EMBL/GenBank/DDBJ databases">
        <title>A degradative enzymes factory behind the ericoid mycorrhizal symbiosis.</title>
        <authorList>
            <consortium name="DOE Joint Genome Institute"/>
            <person name="Martino E."/>
            <person name="Morin E."/>
            <person name="Grelet G."/>
            <person name="Kuo A."/>
            <person name="Kohler A."/>
            <person name="Daghino S."/>
            <person name="Barry K."/>
            <person name="Choi C."/>
            <person name="Cichocki N."/>
            <person name="Clum A."/>
            <person name="Copeland A."/>
            <person name="Hainaut M."/>
            <person name="Haridas S."/>
            <person name="Labutti K."/>
            <person name="Lindquist E."/>
            <person name="Lipzen A."/>
            <person name="Khouja H.-R."/>
            <person name="Murat C."/>
            <person name="Ohm R."/>
            <person name="Olson A."/>
            <person name="Spatafora J."/>
            <person name="Veneault-Fourrey C."/>
            <person name="Henrissat B."/>
            <person name="Grigoriev I."/>
            <person name="Martin F."/>
            <person name="Perotto S."/>
        </authorList>
    </citation>
    <scope>NUCLEOTIDE SEQUENCE [LARGE SCALE GENOMIC DNA]</scope>
    <source>
        <strain evidence="2 3">F</strain>
    </source>
</reference>
<gene>
    <name evidence="2" type="ORF">L207DRAFT_520508</name>
</gene>